<accession>A0A6A5Y0N2</accession>
<evidence type="ECO:0000313" key="3">
    <source>
        <dbReference type="Proteomes" id="UP000799778"/>
    </source>
</evidence>
<evidence type="ECO:0008006" key="4">
    <source>
        <dbReference type="Google" id="ProtNLM"/>
    </source>
</evidence>
<dbReference type="GeneID" id="54284359"/>
<protein>
    <recommendedName>
        <fullName evidence="4">G-patch domain-containing protein</fullName>
    </recommendedName>
</protein>
<name>A0A6A5Y0N2_9PLEO</name>
<reference evidence="2" key="1">
    <citation type="journal article" date="2020" name="Stud. Mycol.">
        <title>101 Dothideomycetes genomes: a test case for predicting lifestyles and emergence of pathogens.</title>
        <authorList>
            <person name="Haridas S."/>
            <person name="Albert R."/>
            <person name="Binder M."/>
            <person name="Bloem J."/>
            <person name="Labutti K."/>
            <person name="Salamov A."/>
            <person name="Andreopoulos B."/>
            <person name="Baker S."/>
            <person name="Barry K."/>
            <person name="Bills G."/>
            <person name="Bluhm B."/>
            <person name="Cannon C."/>
            <person name="Castanera R."/>
            <person name="Culley D."/>
            <person name="Daum C."/>
            <person name="Ezra D."/>
            <person name="Gonzalez J."/>
            <person name="Henrissat B."/>
            <person name="Kuo A."/>
            <person name="Liang C."/>
            <person name="Lipzen A."/>
            <person name="Lutzoni F."/>
            <person name="Magnuson J."/>
            <person name="Mondo S."/>
            <person name="Nolan M."/>
            <person name="Ohm R."/>
            <person name="Pangilinan J."/>
            <person name="Park H.-J."/>
            <person name="Ramirez L."/>
            <person name="Alfaro M."/>
            <person name="Sun H."/>
            <person name="Tritt A."/>
            <person name="Yoshinaga Y."/>
            <person name="Zwiers L.-H."/>
            <person name="Turgeon B."/>
            <person name="Goodwin S."/>
            <person name="Spatafora J."/>
            <person name="Crous P."/>
            <person name="Grigoriev I."/>
        </authorList>
    </citation>
    <scope>NUCLEOTIDE SEQUENCE</scope>
    <source>
        <strain evidence="2">CBS 175.79</strain>
    </source>
</reference>
<dbReference type="PANTHER" id="PTHR20923:SF1">
    <property type="entry name" value="G PATCH DOMAIN AND ANKYRIN REPEAT-CONTAINING PROTEIN 1"/>
    <property type="match status" value="1"/>
</dbReference>
<feature type="region of interest" description="Disordered" evidence="1">
    <location>
        <begin position="180"/>
        <end position="206"/>
    </location>
</feature>
<proteinExistence type="predicted"/>
<organism evidence="2 3">
    <name type="scientific">Aaosphaeria arxii CBS 175.79</name>
    <dbReference type="NCBI Taxonomy" id="1450172"/>
    <lineage>
        <taxon>Eukaryota</taxon>
        <taxon>Fungi</taxon>
        <taxon>Dikarya</taxon>
        <taxon>Ascomycota</taxon>
        <taxon>Pezizomycotina</taxon>
        <taxon>Dothideomycetes</taxon>
        <taxon>Pleosporomycetidae</taxon>
        <taxon>Pleosporales</taxon>
        <taxon>Pleosporales incertae sedis</taxon>
        <taxon>Aaosphaeria</taxon>
    </lineage>
</organism>
<dbReference type="Proteomes" id="UP000799778">
    <property type="component" value="Unassembled WGS sequence"/>
</dbReference>
<keyword evidence="3" id="KW-1185">Reference proteome</keyword>
<dbReference type="AlphaFoldDB" id="A0A6A5Y0N2"/>
<dbReference type="EMBL" id="ML978067">
    <property type="protein sequence ID" value="KAF2018819.1"/>
    <property type="molecule type" value="Genomic_DNA"/>
</dbReference>
<dbReference type="RefSeq" id="XP_033387158.1">
    <property type="nucleotide sequence ID" value="XM_033526962.1"/>
</dbReference>
<feature type="region of interest" description="Disordered" evidence="1">
    <location>
        <begin position="41"/>
        <end position="63"/>
    </location>
</feature>
<gene>
    <name evidence="2" type="ORF">BU24DRAFT_418373</name>
</gene>
<dbReference type="InterPro" id="IPR039146">
    <property type="entry name" value="GPANK1"/>
</dbReference>
<evidence type="ECO:0000256" key="1">
    <source>
        <dbReference type="SAM" id="MobiDB-lite"/>
    </source>
</evidence>
<evidence type="ECO:0000313" key="2">
    <source>
        <dbReference type="EMBL" id="KAF2018819.1"/>
    </source>
</evidence>
<sequence length="229" mass="25703">MAPPRLPSLPRVYNDDDLHEVPFTSLPAYGSGLYKRPITFVPATPEPSADAPTTTIEAQASDEPPELTFAERYLAIVLKNTPKPTAEEEKKFPICDVCKSPITEATPSAHHISFAHQYSLPVRHTPSAMDRNRMGLKYLEKYGFDIDERKGLGAARDGILFPIIPKAKLNQHGIGVKDVEEKVEEKKPNKLDAGKAKKQYEKEKKKDEQLRKLFYGDDKVEKYLNELGG</sequence>
<dbReference type="OrthoDB" id="20282at2759"/>
<dbReference type="PANTHER" id="PTHR20923">
    <property type="entry name" value="BAT4 PROTEIN-RELATED"/>
    <property type="match status" value="1"/>
</dbReference>